<evidence type="ECO:0000256" key="2">
    <source>
        <dbReference type="ARBA" id="ARBA00022801"/>
    </source>
</evidence>
<protein>
    <recommendedName>
        <fullName evidence="3">Carboxylic ester hydrolase</fullName>
        <ecNumber evidence="3">3.1.1.-</ecNumber>
    </recommendedName>
</protein>
<dbReference type="Pfam" id="PF00135">
    <property type="entry name" value="COesterase"/>
    <property type="match status" value="1"/>
</dbReference>
<proteinExistence type="inferred from homology"/>
<organism evidence="5 6">
    <name type="scientific">Gryllotalpicola koreensis</name>
    <dbReference type="NCBI Taxonomy" id="993086"/>
    <lineage>
        <taxon>Bacteria</taxon>
        <taxon>Bacillati</taxon>
        <taxon>Actinomycetota</taxon>
        <taxon>Actinomycetes</taxon>
        <taxon>Micrococcales</taxon>
        <taxon>Microbacteriaceae</taxon>
        <taxon>Gryllotalpicola</taxon>
    </lineage>
</organism>
<dbReference type="InterPro" id="IPR000997">
    <property type="entry name" value="Cholinesterase"/>
</dbReference>
<gene>
    <name evidence="5" type="ORF">GCM10022287_02800</name>
</gene>
<evidence type="ECO:0000256" key="1">
    <source>
        <dbReference type="ARBA" id="ARBA00005964"/>
    </source>
</evidence>
<dbReference type="InterPro" id="IPR019826">
    <property type="entry name" value="Carboxylesterase_B_AS"/>
</dbReference>
<dbReference type="PANTHER" id="PTHR11559">
    <property type="entry name" value="CARBOXYLESTERASE"/>
    <property type="match status" value="1"/>
</dbReference>
<dbReference type="PROSITE" id="PS00122">
    <property type="entry name" value="CARBOXYLESTERASE_B_1"/>
    <property type="match status" value="1"/>
</dbReference>
<dbReference type="InterPro" id="IPR002018">
    <property type="entry name" value="CarbesteraseB"/>
</dbReference>
<dbReference type="Proteomes" id="UP001501079">
    <property type="component" value="Unassembled WGS sequence"/>
</dbReference>
<dbReference type="InterPro" id="IPR029058">
    <property type="entry name" value="AB_hydrolase_fold"/>
</dbReference>
<dbReference type="Gene3D" id="3.40.50.1820">
    <property type="entry name" value="alpha/beta hydrolase"/>
    <property type="match status" value="1"/>
</dbReference>
<feature type="domain" description="Carboxylesterase type B" evidence="4">
    <location>
        <begin position="12"/>
        <end position="450"/>
    </location>
</feature>
<evidence type="ECO:0000313" key="6">
    <source>
        <dbReference type="Proteomes" id="UP001501079"/>
    </source>
</evidence>
<comment type="similarity">
    <text evidence="1 3">Belongs to the type-B carboxylesterase/lipase family.</text>
</comment>
<keyword evidence="6" id="KW-1185">Reference proteome</keyword>
<dbReference type="EMBL" id="BAABBW010000001">
    <property type="protein sequence ID" value="GAA4168131.1"/>
    <property type="molecule type" value="Genomic_DNA"/>
</dbReference>
<reference evidence="6" key="1">
    <citation type="journal article" date="2019" name="Int. J. Syst. Evol. Microbiol.">
        <title>The Global Catalogue of Microorganisms (GCM) 10K type strain sequencing project: providing services to taxonomists for standard genome sequencing and annotation.</title>
        <authorList>
            <consortium name="The Broad Institute Genomics Platform"/>
            <consortium name="The Broad Institute Genome Sequencing Center for Infectious Disease"/>
            <person name="Wu L."/>
            <person name="Ma J."/>
        </authorList>
    </citation>
    <scope>NUCLEOTIDE SEQUENCE [LARGE SCALE GENOMIC DNA]</scope>
    <source>
        <strain evidence="6">JCM 17591</strain>
    </source>
</reference>
<name>A0ABP7ZQP2_9MICO</name>
<accession>A0ABP7ZQP2</accession>
<evidence type="ECO:0000256" key="3">
    <source>
        <dbReference type="RuleBase" id="RU361235"/>
    </source>
</evidence>
<evidence type="ECO:0000313" key="5">
    <source>
        <dbReference type="EMBL" id="GAA4168131.1"/>
    </source>
</evidence>
<dbReference type="EC" id="3.1.1.-" evidence="3"/>
<dbReference type="SUPFAM" id="SSF53474">
    <property type="entry name" value="alpha/beta-Hydrolases"/>
    <property type="match status" value="1"/>
</dbReference>
<dbReference type="InterPro" id="IPR050309">
    <property type="entry name" value="Type-B_Carboxylest/Lipase"/>
</dbReference>
<dbReference type="RefSeq" id="WP_344751481.1">
    <property type="nucleotide sequence ID" value="NZ_BAABBW010000001.1"/>
</dbReference>
<comment type="caution">
    <text evidence="5">The sequence shown here is derived from an EMBL/GenBank/DDBJ whole genome shotgun (WGS) entry which is preliminary data.</text>
</comment>
<sequence length="493" mass="51125">MPASADATVTARTAAGPVLGLTGGGVDAYLGIPYAAAPVGPLRFQPPQSAPLWEDSWDARRSRAAAPQPEHGGESIIGSEDGSLLLSIWTPSGAQSLPVIVWIHGGGFETGSGTPPFTDAAELARVSGCVVVAINYRLGALGWLDLPSLDPEGWGASANLGLQDQIAALVWVRENIAAFGGDAGKITLAGQSAGGFSIAALLAAPAAAGLFSAGVLLSGAAERIFPRETTTAMARALLAELGITTPQRLMRVGAHAIVRAQAKVIDHDIGVRNLPGGRSFGTVIDGEVLPEAPLQAVRAGRATGVRLWVAATTEEMRLFEVAHAPDYAPASEQILLDELARAGAPDPAALLAAYRVRHPGAGLARLRTHILTDRIYRLPAARLAHLQRKAGGEAWLALTAAAPWGEPLGAAHGADLPLVFGAGQREAPPATGVDAQLIEHLQLLLGRFAAGLEPGWPQYDPDAATTRVFGGQSELVIEPPADTATTEWRWSAE</sequence>
<dbReference type="PRINTS" id="PR00878">
    <property type="entry name" value="CHOLNESTRASE"/>
</dbReference>
<keyword evidence="2 3" id="KW-0378">Hydrolase</keyword>
<evidence type="ECO:0000259" key="4">
    <source>
        <dbReference type="Pfam" id="PF00135"/>
    </source>
</evidence>